<keyword evidence="4" id="KW-0633">Potassium transport</keyword>
<dbReference type="AlphaFoldDB" id="A0A558D1T8"/>
<keyword evidence="5 10" id="KW-0812">Transmembrane</keyword>
<evidence type="ECO:0000259" key="11">
    <source>
        <dbReference type="PROSITE" id="PS51201"/>
    </source>
</evidence>
<dbReference type="InterPro" id="IPR003148">
    <property type="entry name" value="RCK_N"/>
</dbReference>
<proteinExistence type="predicted"/>
<dbReference type="PANTHER" id="PTHR46157:SF4">
    <property type="entry name" value="K(+) EFFLUX ANTIPORTER 3, CHLOROPLASTIC"/>
    <property type="match status" value="1"/>
</dbReference>
<evidence type="ECO:0000256" key="2">
    <source>
        <dbReference type="ARBA" id="ARBA00022448"/>
    </source>
</evidence>
<keyword evidence="2" id="KW-0813">Transport</keyword>
<evidence type="ECO:0000256" key="8">
    <source>
        <dbReference type="ARBA" id="ARBA00023065"/>
    </source>
</evidence>
<feature type="domain" description="RCK N-terminal" evidence="11">
    <location>
        <begin position="407"/>
        <end position="524"/>
    </location>
</feature>
<dbReference type="Gene3D" id="1.20.1530.20">
    <property type="match status" value="1"/>
</dbReference>
<evidence type="ECO:0000256" key="5">
    <source>
        <dbReference type="ARBA" id="ARBA00022692"/>
    </source>
</evidence>
<dbReference type="Pfam" id="PF00999">
    <property type="entry name" value="Na_H_Exchanger"/>
    <property type="match status" value="1"/>
</dbReference>
<gene>
    <name evidence="12" type="ORF">FHK82_09190</name>
</gene>
<dbReference type="InterPro" id="IPR038770">
    <property type="entry name" value="Na+/solute_symporter_sf"/>
</dbReference>
<dbReference type="GO" id="GO:1902600">
    <property type="term" value="P:proton transmembrane transport"/>
    <property type="evidence" value="ECO:0007669"/>
    <property type="project" value="InterPro"/>
</dbReference>
<feature type="transmembrane region" description="Helical" evidence="10">
    <location>
        <begin position="149"/>
        <end position="169"/>
    </location>
</feature>
<dbReference type="GO" id="GO:0006813">
    <property type="term" value="P:potassium ion transport"/>
    <property type="evidence" value="ECO:0007669"/>
    <property type="project" value="UniProtKB-KW"/>
</dbReference>
<organism evidence="12 13">
    <name type="scientific">Sedimenticola thiotaurini</name>
    <dbReference type="NCBI Taxonomy" id="1543721"/>
    <lineage>
        <taxon>Bacteria</taxon>
        <taxon>Pseudomonadati</taxon>
        <taxon>Pseudomonadota</taxon>
        <taxon>Gammaproteobacteria</taxon>
        <taxon>Chromatiales</taxon>
        <taxon>Sedimenticolaceae</taxon>
        <taxon>Sedimenticola</taxon>
    </lineage>
</organism>
<dbReference type="EMBL" id="VMRY01000039">
    <property type="protein sequence ID" value="TVT54923.1"/>
    <property type="molecule type" value="Genomic_DNA"/>
</dbReference>
<feature type="transmembrane region" description="Helical" evidence="10">
    <location>
        <begin position="115"/>
        <end position="137"/>
    </location>
</feature>
<sequence length="573" mass="61763">MHLDSFILSALLLLTVTSVAVALFRHVGLGSVLGLLVAGIIVGPYSPGPYVTAHVADVRNFTELGVVLLLFVIGLEMKPSRLWSMRRYLFGLGSLQIILTGLAITLYVSMGTDSWKTALLIGLTLSLSSTAFVMQLLQERGELASKHGTGTFAILLMQDLAVVPLLALVPLLSETAAIASGKLLWEQLLILGGMFAVLFIFGLKVVPAALEWLARHDNREAFLMVVLLAVFLAAWAMHQAGLSMALGAFIMGMLLSGSTYNMQIRALVEPYKGLLMSLFFVAVGMSIDLGELTDRPLDFIGHTLVLIGIKLAILFPLALAFGYTRGNSVRITFMLAQSGEFGFVLFGSALVLNVINESVFVMAIAVISLTMLTTPLLVRLGDKIAHNADRKLKNSEEAPATSVAIEERSVIIGGYGRVGHTVATLLQASGIPFVAFDTNPQHIKRGKESGHSVQYGDISDPELLSSAHTERASLVVLTIDQSSTVLRTVSHLRNIYPQVPVIVRARDLEACAHLLKAGATQAFPEAVEASLRLGAEALKMVGAADENVELLMQGVRDRGYQLVREKSKQDSHL</sequence>
<feature type="transmembrane region" description="Helical" evidence="10">
    <location>
        <begin position="244"/>
        <end position="262"/>
    </location>
</feature>
<evidence type="ECO:0000313" key="12">
    <source>
        <dbReference type="EMBL" id="TVT54923.1"/>
    </source>
</evidence>
<dbReference type="SUPFAM" id="SSF51735">
    <property type="entry name" value="NAD(P)-binding Rossmann-fold domains"/>
    <property type="match status" value="1"/>
</dbReference>
<dbReference type="Gene3D" id="3.40.50.720">
    <property type="entry name" value="NAD(P)-binding Rossmann-like Domain"/>
    <property type="match status" value="1"/>
</dbReference>
<dbReference type="GO" id="GO:0005886">
    <property type="term" value="C:plasma membrane"/>
    <property type="evidence" value="ECO:0007669"/>
    <property type="project" value="TreeGrafter"/>
</dbReference>
<evidence type="ECO:0000256" key="4">
    <source>
        <dbReference type="ARBA" id="ARBA00022538"/>
    </source>
</evidence>
<evidence type="ECO:0000313" key="13">
    <source>
        <dbReference type="Proteomes" id="UP000317355"/>
    </source>
</evidence>
<evidence type="ECO:0000256" key="3">
    <source>
        <dbReference type="ARBA" id="ARBA00022449"/>
    </source>
</evidence>
<keyword evidence="7 10" id="KW-1133">Transmembrane helix</keyword>
<accession>A0A558D1T8</accession>
<feature type="transmembrane region" description="Helical" evidence="10">
    <location>
        <begin position="189"/>
        <end position="214"/>
    </location>
</feature>
<dbReference type="GO" id="GO:0012505">
    <property type="term" value="C:endomembrane system"/>
    <property type="evidence" value="ECO:0007669"/>
    <property type="project" value="UniProtKB-SubCell"/>
</dbReference>
<feature type="transmembrane region" description="Helical" evidence="10">
    <location>
        <begin position="274"/>
        <end position="293"/>
    </location>
</feature>
<dbReference type="FunFam" id="3.40.50.720:FF:000036">
    <property type="entry name" value="Glutathione-regulated potassium-efflux system protein KefB"/>
    <property type="match status" value="1"/>
</dbReference>
<feature type="transmembrane region" description="Helical" evidence="10">
    <location>
        <begin position="6"/>
        <end position="24"/>
    </location>
</feature>
<feature type="transmembrane region" description="Helical" evidence="10">
    <location>
        <begin position="221"/>
        <end position="238"/>
    </location>
</feature>
<reference evidence="12 13" key="1">
    <citation type="submission" date="2019-07" db="EMBL/GenBank/DDBJ databases">
        <title>The pathways for chlorine oxyanion respiration interact through the shared metabolite chlorate.</title>
        <authorList>
            <person name="Barnum T.P."/>
            <person name="Cheng Y."/>
            <person name="Hill K.A."/>
            <person name="Lucas L.N."/>
            <person name="Carlson H.K."/>
            <person name="Coates J.D."/>
        </authorList>
    </citation>
    <scope>NUCLEOTIDE SEQUENCE [LARGE SCALE GENOMIC DNA]</scope>
    <source>
        <strain evidence="12">BK-3</strain>
    </source>
</reference>
<feature type="transmembrane region" description="Helical" evidence="10">
    <location>
        <begin position="58"/>
        <end position="76"/>
    </location>
</feature>
<dbReference type="Proteomes" id="UP000317355">
    <property type="component" value="Unassembled WGS sequence"/>
</dbReference>
<keyword evidence="8" id="KW-0406">Ion transport</keyword>
<comment type="caution">
    <text evidence="12">The sequence shown here is derived from an EMBL/GenBank/DDBJ whole genome shotgun (WGS) entry which is preliminary data.</text>
</comment>
<evidence type="ECO:0000256" key="1">
    <source>
        <dbReference type="ARBA" id="ARBA00004127"/>
    </source>
</evidence>
<feature type="transmembrane region" description="Helical" evidence="10">
    <location>
        <begin position="333"/>
        <end position="352"/>
    </location>
</feature>
<evidence type="ECO:0000256" key="9">
    <source>
        <dbReference type="ARBA" id="ARBA00023136"/>
    </source>
</evidence>
<feature type="transmembrane region" description="Helical" evidence="10">
    <location>
        <begin position="88"/>
        <end position="109"/>
    </location>
</feature>
<dbReference type="InterPro" id="IPR036291">
    <property type="entry name" value="NAD(P)-bd_dom_sf"/>
</dbReference>
<keyword evidence="9 10" id="KW-0472">Membrane</keyword>
<comment type="subcellular location">
    <subcellularLocation>
        <location evidence="1">Endomembrane system</location>
        <topology evidence="1">Multi-pass membrane protein</topology>
    </subcellularLocation>
</comment>
<feature type="transmembrane region" description="Helical" evidence="10">
    <location>
        <begin position="299"/>
        <end position="321"/>
    </location>
</feature>
<dbReference type="Pfam" id="PF02254">
    <property type="entry name" value="TrkA_N"/>
    <property type="match status" value="1"/>
</dbReference>
<name>A0A558D1T8_9GAMM</name>
<feature type="transmembrane region" description="Helical" evidence="10">
    <location>
        <begin position="358"/>
        <end position="378"/>
    </location>
</feature>
<evidence type="ECO:0000256" key="10">
    <source>
        <dbReference type="SAM" id="Phobius"/>
    </source>
</evidence>
<feature type="transmembrane region" description="Helical" evidence="10">
    <location>
        <begin position="29"/>
        <end position="46"/>
    </location>
</feature>
<dbReference type="GO" id="GO:0015297">
    <property type="term" value="F:antiporter activity"/>
    <property type="evidence" value="ECO:0007669"/>
    <property type="project" value="UniProtKB-KW"/>
</dbReference>
<protein>
    <submittedName>
        <fullName evidence="12">Portal protein</fullName>
    </submittedName>
</protein>
<dbReference type="PANTHER" id="PTHR46157">
    <property type="entry name" value="K(+) EFFLUX ANTIPORTER 3, CHLOROPLASTIC"/>
    <property type="match status" value="1"/>
</dbReference>
<dbReference type="InterPro" id="IPR006153">
    <property type="entry name" value="Cation/H_exchanger_TM"/>
</dbReference>
<keyword evidence="6" id="KW-0630">Potassium</keyword>
<evidence type="ECO:0000256" key="7">
    <source>
        <dbReference type="ARBA" id="ARBA00022989"/>
    </source>
</evidence>
<evidence type="ECO:0000256" key="6">
    <source>
        <dbReference type="ARBA" id="ARBA00022958"/>
    </source>
</evidence>
<dbReference type="STRING" id="1543721.AAY24_06675"/>
<dbReference type="PROSITE" id="PS51201">
    <property type="entry name" value="RCK_N"/>
    <property type="match status" value="1"/>
</dbReference>
<keyword evidence="3" id="KW-0050">Antiport</keyword>